<evidence type="ECO:0000259" key="4">
    <source>
        <dbReference type="Pfam" id="PF18962"/>
    </source>
</evidence>
<feature type="transmembrane region" description="Helical" evidence="2">
    <location>
        <begin position="124"/>
        <end position="147"/>
    </location>
</feature>
<dbReference type="RefSeq" id="WP_346761054.1">
    <property type="nucleotide sequence ID" value="NZ_JAUJEB010000007.1"/>
</dbReference>
<dbReference type="PANTHER" id="PTHR34978:SF3">
    <property type="entry name" value="SLR0241 PROTEIN"/>
    <property type="match status" value="1"/>
</dbReference>
<proteinExistence type="predicted"/>
<evidence type="ECO:0000256" key="2">
    <source>
        <dbReference type="SAM" id="Phobius"/>
    </source>
</evidence>
<sequence>MVDFGIFLSDVVQAVGLTIIDTLWQGLLIGLVLFILLGLVRSNASTIRYRLSLLALLMMLVCTANSFIHHLMASGQPTILGSNLSLIFLKSQGAANADGSLMQDHGIVAFLLSIKDFLYQRTSLITAIWLCGVVLLYLKLLGGVIYIRQLKDRCREVTDGFWKRQLAGLTTLVGVNKLPQLMESEMVGAPMTIGYLRPIIIFPIGMLTGVPTAQLELILVHELVHIKKADYIINIFQSLVEIIFFYHPTTWFISHMIQQERENRCDQITVKLTHQPLAYAQALTTVNENNNYLKSKLAMSIQSEKRDLTMRIFRILNIKDPKPRNHRLVAATLILLMAVSFFSFYTPQKLPGETLTTVEASNADKSSETANLPANDLDIEAQVKNSLKISGDNSSSSANKAQPDATFLQESMEVKATAQPGDTTGKKLRIRTENGLSPIYYLDDKKIDEKDFEAVEVENIASVEVLKGEKALEKFGPEAKNGVVLIYTKLSKSARELEKRLHLMEKQAKEKAKKEQLQKFEFSADEMALVDPENDKIELQGNVKIKAVDKVSSEAKLVVTSNHVMQSALFVVDGKESQKTWNELEKILSVTEISRVNVLRGEPAIAKYGKKGANGVVEITTKKKLSHDKDITTAVRQADVFPNPSSGDFNIRLKLEQKSKVNIRLYDLNGKLMDKILRKSLNKGAHIIGWKPENISPGNYILHINTGRELLKRQIIIKK</sequence>
<keyword evidence="1" id="KW-0175">Coiled coil</keyword>
<keyword evidence="2" id="KW-1133">Transmembrane helix</keyword>
<feature type="transmembrane region" description="Helical" evidence="2">
    <location>
        <begin position="328"/>
        <end position="345"/>
    </location>
</feature>
<gene>
    <name evidence="5" type="ORF">QQ020_26800</name>
</gene>
<comment type="caution">
    <text evidence="5">The sequence shown here is derived from an EMBL/GenBank/DDBJ whole genome shotgun (WGS) entry which is preliminary data.</text>
</comment>
<dbReference type="Gene3D" id="2.170.130.10">
    <property type="entry name" value="TonB-dependent receptor, plug domain"/>
    <property type="match status" value="2"/>
</dbReference>
<dbReference type="Proteomes" id="UP001172083">
    <property type="component" value="Unassembled WGS sequence"/>
</dbReference>
<name>A0ABT8LES1_9BACT</name>
<dbReference type="Pfam" id="PF05569">
    <property type="entry name" value="Peptidase_M56"/>
    <property type="match status" value="1"/>
</dbReference>
<feature type="coiled-coil region" evidence="1">
    <location>
        <begin position="487"/>
        <end position="514"/>
    </location>
</feature>
<evidence type="ECO:0000259" key="3">
    <source>
        <dbReference type="Pfam" id="PF05569"/>
    </source>
</evidence>
<keyword evidence="2" id="KW-0812">Transmembrane</keyword>
<evidence type="ECO:0000313" key="5">
    <source>
        <dbReference type="EMBL" id="MDN5215716.1"/>
    </source>
</evidence>
<keyword evidence="6" id="KW-1185">Reference proteome</keyword>
<feature type="domain" description="Secretion system C-terminal sorting" evidence="4">
    <location>
        <begin position="640"/>
        <end position="716"/>
    </location>
</feature>
<protein>
    <submittedName>
        <fullName evidence="5">M56 family metallopeptidase</fullName>
    </submittedName>
</protein>
<feature type="transmembrane region" description="Helical" evidence="2">
    <location>
        <begin position="51"/>
        <end position="72"/>
    </location>
</feature>
<dbReference type="InterPro" id="IPR037066">
    <property type="entry name" value="Plug_dom_sf"/>
</dbReference>
<dbReference type="Pfam" id="PF18962">
    <property type="entry name" value="Por_Secre_tail"/>
    <property type="match status" value="1"/>
</dbReference>
<reference evidence="5" key="1">
    <citation type="submission" date="2023-06" db="EMBL/GenBank/DDBJ databases">
        <title>Genomic of Agaribacillus aureum.</title>
        <authorList>
            <person name="Wang G."/>
        </authorList>
    </citation>
    <scope>NUCLEOTIDE SEQUENCE</scope>
    <source>
        <strain evidence="5">BMA12</strain>
    </source>
</reference>
<feature type="domain" description="Peptidase M56" evidence="3">
    <location>
        <begin position="28"/>
        <end position="313"/>
    </location>
</feature>
<dbReference type="InterPro" id="IPR026444">
    <property type="entry name" value="Secre_tail"/>
</dbReference>
<organism evidence="5 6">
    <name type="scientific">Agaribacillus aureus</name>
    <dbReference type="NCBI Taxonomy" id="3051825"/>
    <lineage>
        <taxon>Bacteria</taxon>
        <taxon>Pseudomonadati</taxon>
        <taxon>Bacteroidota</taxon>
        <taxon>Cytophagia</taxon>
        <taxon>Cytophagales</taxon>
        <taxon>Splendidivirgaceae</taxon>
        <taxon>Agaribacillus</taxon>
    </lineage>
</organism>
<dbReference type="PANTHER" id="PTHR34978">
    <property type="entry name" value="POSSIBLE SENSOR-TRANSDUCER PROTEIN BLAR"/>
    <property type="match status" value="1"/>
</dbReference>
<accession>A0ABT8LES1</accession>
<dbReference type="CDD" id="cd07341">
    <property type="entry name" value="M56_BlaR1_MecR1_like"/>
    <property type="match status" value="1"/>
</dbReference>
<evidence type="ECO:0000256" key="1">
    <source>
        <dbReference type="SAM" id="Coils"/>
    </source>
</evidence>
<dbReference type="EMBL" id="JAUJEB010000007">
    <property type="protein sequence ID" value="MDN5215716.1"/>
    <property type="molecule type" value="Genomic_DNA"/>
</dbReference>
<dbReference type="NCBIfam" id="TIGR04183">
    <property type="entry name" value="Por_Secre_tail"/>
    <property type="match status" value="1"/>
</dbReference>
<feature type="transmembrane region" description="Helical" evidence="2">
    <location>
        <begin position="12"/>
        <end position="39"/>
    </location>
</feature>
<dbReference type="InterPro" id="IPR052173">
    <property type="entry name" value="Beta-lactam_resp_regulator"/>
</dbReference>
<keyword evidence="2" id="KW-0472">Membrane</keyword>
<evidence type="ECO:0000313" key="6">
    <source>
        <dbReference type="Proteomes" id="UP001172083"/>
    </source>
</evidence>
<dbReference type="InterPro" id="IPR008756">
    <property type="entry name" value="Peptidase_M56"/>
</dbReference>